<dbReference type="PANTHER" id="PTHR30035">
    <property type="entry name" value="LIPOPROTEIN VACJ-RELATED"/>
    <property type="match status" value="1"/>
</dbReference>
<dbReference type="GO" id="GO:0120010">
    <property type="term" value="P:intermembrane phospholipid transfer"/>
    <property type="evidence" value="ECO:0007669"/>
    <property type="project" value="TreeGrafter"/>
</dbReference>
<accession>A0A0N7MB88</accession>
<protein>
    <submittedName>
        <fullName evidence="3">Putative phospholipid-binding lipoprotein MlaA</fullName>
    </submittedName>
</protein>
<dbReference type="EMBL" id="CYUE01000002">
    <property type="protein sequence ID" value="CUK24728.1"/>
    <property type="molecule type" value="Genomic_DNA"/>
</dbReference>
<evidence type="ECO:0000256" key="2">
    <source>
        <dbReference type="ARBA" id="ARBA00022729"/>
    </source>
</evidence>
<keyword evidence="2" id="KW-0732">Signal</keyword>
<dbReference type="Proteomes" id="UP000051184">
    <property type="component" value="Unassembled WGS sequence"/>
</dbReference>
<evidence type="ECO:0000313" key="3">
    <source>
        <dbReference type="EMBL" id="CUK24728.1"/>
    </source>
</evidence>
<sequence>MPFVIPSSRQFLRGSILLSFISLVGACATPRDSVSSAEIYDPNEAANREVHEFNRKVDRVLFRPVSNGYGNYVHEDLRMLVSNFADHLSLPADIVNNLLQGDLKGAGGNSFRLVFNTVFGFGGIVDPADAVHVPRRETDFGETFHVWGVKEGAYVELPLLGPSTERDTVGTILDFTLDPVSVFLPRPEKYVGTAANFADLMGDRYDLRATIDSVLYESADSYAQARILYLQNRRFALGVEVEEAETDFDPFADPFAQ</sequence>
<reference evidence="4" key="1">
    <citation type="submission" date="2015-09" db="EMBL/GenBank/DDBJ databases">
        <authorList>
            <person name="Rodrigo-Torres Lidia"/>
            <person name="Arahal R.David."/>
        </authorList>
    </citation>
    <scope>NUCLEOTIDE SEQUENCE [LARGE SCALE GENOMIC DNA]</scope>
    <source>
        <strain evidence="4">CECT 5114</strain>
    </source>
</reference>
<name>A0A0N7MB88_9RHOB</name>
<dbReference type="PANTHER" id="PTHR30035:SF3">
    <property type="entry name" value="INTERMEMBRANE PHOSPHOLIPID TRANSPORT SYSTEM LIPOPROTEIN MLAA"/>
    <property type="match status" value="1"/>
</dbReference>
<gene>
    <name evidence="3" type="primary">mlaA</name>
    <name evidence="3" type="ORF">TA5114_00514</name>
</gene>
<dbReference type="STRING" id="1715691.TA5113_00274"/>
<proteinExistence type="inferred from homology"/>
<keyword evidence="3" id="KW-0449">Lipoprotein</keyword>
<dbReference type="PRINTS" id="PR01805">
    <property type="entry name" value="VACJLIPOPROT"/>
</dbReference>
<keyword evidence="4" id="KW-1185">Reference proteome</keyword>
<dbReference type="InterPro" id="IPR007428">
    <property type="entry name" value="MlaA"/>
</dbReference>
<evidence type="ECO:0000256" key="1">
    <source>
        <dbReference type="ARBA" id="ARBA00010634"/>
    </source>
</evidence>
<organism evidence="3 4">
    <name type="scientific">Cognatishimia activa</name>
    <dbReference type="NCBI Taxonomy" id="1715691"/>
    <lineage>
        <taxon>Bacteria</taxon>
        <taxon>Pseudomonadati</taxon>
        <taxon>Pseudomonadota</taxon>
        <taxon>Alphaproteobacteria</taxon>
        <taxon>Rhodobacterales</taxon>
        <taxon>Paracoccaceae</taxon>
        <taxon>Cognatishimia</taxon>
    </lineage>
</organism>
<dbReference type="Pfam" id="PF04333">
    <property type="entry name" value="MlaA"/>
    <property type="match status" value="1"/>
</dbReference>
<evidence type="ECO:0000313" key="4">
    <source>
        <dbReference type="Proteomes" id="UP000051184"/>
    </source>
</evidence>
<dbReference type="GO" id="GO:0016020">
    <property type="term" value="C:membrane"/>
    <property type="evidence" value="ECO:0007669"/>
    <property type="project" value="InterPro"/>
</dbReference>
<dbReference type="AlphaFoldDB" id="A0A0N7MB88"/>
<comment type="similarity">
    <text evidence="1">Belongs to the MlaA family.</text>
</comment>